<dbReference type="Pfam" id="PF01566">
    <property type="entry name" value="Nramp"/>
    <property type="match status" value="1"/>
</dbReference>
<feature type="compositionally biased region" description="Low complexity" evidence="7">
    <location>
        <begin position="11"/>
        <end position="25"/>
    </location>
</feature>
<dbReference type="InterPro" id="IPR001046">
    <property type="entry name" value="NRAMP_fam"/>
</dbReference>
<evidence type="ECO:0000313" key="9">
    <source>
        <dbReference type="EMBL" id="MBJ9687338.1"/>
    </source>
</evidence>
<reference evidence="9 10" key="1">
    <citation type="submission" date="2020-11" db="EMBL/GenBank/DDBJ databases">
        <title>Enhanced detection system for hospital associated transmission using whole genome sequencing surveillance.</title>
        <authorList>
            <person name="Harrison L.H."/>
            <person name="Van Tyne D."/>
            <person name="Marsh J.W."/>
            <person name="Griffith M.P."/>
            <person name="Snyder D.J."/>
            <person name="Cooper V.S."/>
            <person name="Mustapha M."/>
        </authorList>
    </citation>
    <scope>NUCLEOTIDE SEQUENCE [LARGE SCALE GENOMIC DNA]</scope>
    <source>
        <strain evidence="9 10">BC00020</strain>
    </source>
</reference>
<evidence type="ECO:0000256" key="3">
    <source>
        <dbReference type="ARBA" id="ARBA00022692"/>
    </source>
</evidence>
<sequence length="445" mass="47258">MSDLRDDDATHAAPTSTSASAPASAPAAKPWYRRLGPGLLAGASDADPSNVAVYAQAGSQFGFNMLWMIVVTLPMMVVVQLAAAFVGRTNRKGLVAGIREHFSDRLAKTLIVMVVIVNVVNVGADLAAMGDATALVAGGRSYWYAALYGIASLALQVLMSYERYARWLKWMTLGLLAYVLELGFVHVDWRNLLHTLVLPHIAFTHDYATTAVAVLGTTLSPYLFVWQAALEVEETQAERRNGDGDTVNAPATRRDTERRITFDTWTGMIVTNAVSFCIMVIGAAVFFTHGRHDIGSTAQAAEALRPIAGEAAFVVFAFGIVGCGLLAIPAFAGSAAYGCAEAWQFREGLNEPVHRAPAFYGVLALCVLVGIAICFGPVNPIKALYWSAVLNGIAAVPMLVLVMLLAQRRGAAGQPGSGVASRVLGWLAVALMAASVVVMVVDMLA</sequence>
<keyword evidence="5 8" id="KW-1133">Transmembrane helix</keyword>
<keyword evidence="2" id="KW-0813">Transport</keyword>
<dbReference type="PANTHER" id="PTHR11706">
    <property type="entry name" value="SOLUTE CARRIER PROTEIN FAMILY 11 MEMBER"/>
    <property type="match status" value="1"/>
</dbReference>
<feature type="transmembrane region" description="Helical" evidence="8">
    <location>
        <begin position="141"/>
        <end position="158"/>
    </location>
</feature>
<protein>
    <submittedName>
        <fullName evidence="9">Nramp family divalent metal transporter</fullName>
    </submittedName>
</protein>
<organism evidence="9 10">
    <name type="scientific">Burkholderia vietnamiensis</name>
    <dbReference type="NCBI Taxonomy" id="60552"/>
    <lineage>
        <taxon>Bacteria</taxon>
        <taxon>Pseudomonadati</taxon>
        <taxon>Pseudomonadota</taxon>
        <taxon>Betaproteobacteria</taxon>
        <taxon>Burkholderiales</taxon>
        <taxon>Burkholderiaceae</taxon>
        <taxon>Burkholderia</taxon>
        <taxon>Burkholderia cepacia complex</taxon>
    </lineage>
</organism>
<evidence type="ECO:0000256" key="2">
    <source>
        <dbReference type="ARBA" id="ARBA00022448"/>
    </source>
</evidence>
<feature type="transmembrane region" description="Helical" evidence="8">
    <location>
        <begin position="262"/>
        <end position="287"/>
    </location>
</feature>
<feature type="transmembrane region" description="Helical" evidence="8">
    <location>
        <begin position="106"/>
        <end position="129"/>
    </location>
</feature>
<dbReference type="NCBIfam" id="NF037982">
    <property type="entry name" value="Nramp_1"/>
    <property type="match status" value="1"/>
</dbReference>
<dbReference type="Proteomes" id="UP000808215">
    <property type="component" value="Unassembled WGS sequence"/>
</dbReference>
<feature type="transmembrane region" description="Helical" evidence="8">
    <location>
        <begin position="384"/>
        <end position="407"/>
    </location>
</feature>
<gene>
    <name evidence="9" type="ORF">I5589_09615</name>
</gene>
<dbReference type="RefSeq" id="WP_059623321.1">
    <property type="nucleotide sequence ID" value="NZ_CADFFA010000034.1"/>
</dbReference>
<keyword evidence="3 8" id="KW-0812">Transmembrane</keyword>
<comment type="caution">
    <text evidence="9">The sequence shown here is derived from an EMBL/GenBank/DDBJ whole genome shotgun (WGS) entry which is preliminary data.</text>
</comment>
<proteinExistence type="predicted"/>
<comment type="subcellular location">
    <subcellularLocation>
        <location evidence="1">Membrane</location>
        <topology evidence="1">Multi-pass membrane protein</topology>
    </subcellularLocation>
</comment>
<feature type="transmembrane region" description="Helical" evidence="8">
    <location>
        <begin position="170"/>
        <end position="187"/>
    </location>
</feature>
<evidence type="ECO:0000256" key="6">
    <source>
        <dbReference type="ARBA" id="ARBA00023136"/>
    </source>
</evidence>
<keyword evidence="6 8" id="KW-0472">Membrane</keyword>
<keyword evidence="4" id="KW-0769">Symport</keyword>
<feature type="transmembrane region" description="Helical" evidence="8">
    <location>
        <begin position="358"/>
        <end position="378"/>
    </location>
</feature>
<evidence type="ECO:0000256" key="5">
    <source>
        <dbReference type="ARBA" id="ARBA00022989"/>
    </source>
</evidence>
<feature type="transmembrane region" description="Helical" evidence="8">
    <location>
        <begin position="419"/>
        <end position="441"/>
    </location>
</feature>
<feature type="transmembrane region" description="Helical" evidence="8">
    <location>
        <begin position="311"/>
        <end position="337"/>
    </location>
</feature>
<keyword evidence="10" id="KW-1185">Reference proteome</keyword>
<accession>A0ABS1AT55</accession>
<feature type="region of interest" description="Disordered" evidence="7">
    <location>
        <begin position="1"/>
        <end position="25"/>
    </location>
</feature>
<feature type="transmembrane region" description="Helical" evidence="8">
    <location>
        <begin position="65"/>
        <end position="86"/>
    </location>
</feature>
<name>A0ABS1AT55_BURVI</name>
<evidence type="ECO:0000256" key="1">
    <source>
        <dbReference type="ARBA" id="ARBA00004141"/>
    </source>
</evidence>
<evidence type="ECO:0000313" key="10">
    <source>
        <dbReference type="Proteomes" id="UP000808215"/>
    </source>
</evidence>
<feature type="transmembrane region" description="Helical" evidence="8">
    <location>
        <begin position="207"/>
        <end position="230"/>
    </location>
</feature>
<evidence type="ECO:0000256" key="4">
    <source>
        <dbReference type="ARBA" id="ARBA00022847"/>
    </source>
</evidence>
<dbReference type="EMBL" id="JADVKH010000016">
    <property type="protein sequence ID" value="MBJ9687338.1"/>
    <property type="molecule type" value="Genomic_DNA"/>
</dbReference>
<dbReference type="PANTHER" id="PTHR11706:SF33">
    <property type="entry name" value="NATURAL RESISTANCE-ASSOCIATED MACROPHAGE PROTEIN 2"/>
    <property type="match status" value="1"/>
</dbReference>
<evidence type="ECO:0000256" key="7">
    <source>
        <dbReference type="SAM" id="MobiDB-lite"/>
    </source>
</evidence>
<evidence type="ECO:0000256" key="8">
    <source>
        <dbReference type="SAM" id="Phobius"/>
    </source>
</evidence>